<dbReference type="OrthoDB" id="111160at2"/>
<dbReference type="InterPro" id="IPR050552">
    <property type="entry name" value="LacD_aldolase"/>
</dbReference>
<dbReference type="Proteomes" id="UP000321261">
    <property type="component" value="Unassembled WGS sequence"/>
</dbReference>
<dbReference type="Gene3D" id="3.20.20.70">
    <property type="entry name" value="Aldolase class I"/>
    <property type="match status" value="1"/>
</dbReference>
<accession>A0A561SK17</accession>
<dbReference type="SUPFAM" id="SSF51569">
    <property type="entry name" value="Aldolase"/>
    <property type="match status" value="1"/>
</dbReference>
<dbReference type="RefSeq" id="WP_147254435.1">
    <property type="nucleotide sequence ID" value="NZ_VIWU01000001.1"/>
</dbReference>
<dbReference type="InterPro" id="IPR013785">
    <property type="entry name" value="Aldolase_TIM"/>
</dbReference>
<dbReference type="PANTHER" id="PTHR39340">
    <property type="entry name" value="SULFOFRUCTOSEPHOSPHATE ALDOLASE"/>
    <property type="match status" value="1"/>
</dbReference>
<dbReference type="GO" id="GO:1902777">
    <property type="term" value="P:6-sulfoquinovose(1-) catabolic process"/>
    <property type="evidence" value="ECO:0007669"/>
    <property type="project" value="TreeGrafter"/>
</dbReference>
<dbReference type="Pfam" id="PF09863">
    <property type="entry name" value="DUF2090"/>
    <property type="match status" value="1"/>
</dbReference>
<keyword evidence="1" id="KW-0456">Lyase</keyword>
<dbReference type="InterPro" id="IPR018659">
    <property type="entry name" value="DUF2090"/>
</dbReference>
<protein>
    <submittedName>
        <fullName evidence="3">Myo-inositol catabolism protein IolC</fullName>
    </submittedName>
</protein>
<evidence type="ECO:0000313" key="3">
    <source>
        <dbReference type="EMBL" id="TWF75193.1"/>
    </source>
</evidence>
<feature type="domain" description="DUF2090" evidence="2">
    <location>
        <begin position="4"/>
        <end position="286"/>
    </location>
</feature>
<keyword evidence="4" id="KW-1185">Reference proteome</keyword>
<comment type="caution">
    <text evidence="3">The sequence shown here is derived from an EMBL/GenBank/DDBJ whole genome shotgun (WGS) entry which is preliminary data.</text>
</comment>
<proteinExistence type="predicted"/>
<dbReference type="EMBL" id="VIWU01000001">
    <property type="protein sequence ID" value="TWF75193.1"/>
    <property type="molecule type" value="Genomic_DNA"/>
</dbReference>
<evidence type="ECO:0000256" key="1">
    <source>
        <dbReference type="ARBA" id="ARBA00023239"/>
    </source>
</evidence>
<name>A0A561SK17_9PSEU</name>
<gene>
    <name evidence="3" type="ORF">FHX44_111077</name>
</gene>
<dbReference type="PANTHER" id="PTHR39340:SF1">
    <property type="entry name" value="SULFOFRUCTOSEPHOSPHATE ALDOLASE"/>
    <property type="match status" value="1"/>
</dbReference>
<organism evidence="3 4">
    <name type="scientific">Pseudonocardia hierapolitana</name>
    <dbReference type="NCBI Taxonomy" id="1128676"/>
    <lineage>
        <taxon>Bacteria</taxon>
        <taxon>Bacillati</taxon>
        <taxon>Actinomycetota</taxon>
        <taxon>Actinomycetes</taxon>
        <taxon>Pseudonocardiales</taxon>
        <taxon>Pseudonocardiaceae</taxon>
        <taxon>Pseudonocardia</taxon>
    </lineage>
</organism>
<evidence type="ECO:0000259" key="2">
    <source>
        <dbReference type="Pfam" id="PF09863"/>
    </source>
</evidence>
<dbReference type="AlphaFoldDB" id="A0A561SK17"/>
<dbReference type="GO" id="GO:0061595">
    <property type="term" value="F:6-deoxy-6-sulfofructose-1-phosphate aldolase activity"/>
    <property type="evidence" value="ECO:0007669"/>
    <property type="project" value="TreeGrafter"/>
</dbReference>
<sequence length="302" mass="32016">MSAPHLFVLAVDQRPWLTQALWGHTGTATPDQRAAATRAKHVVLDGLLAAVDGGVPREAAGLLVDDELGPGVAERARAAGVTVSMPLERAGLDVYEDAPADVAAYLAHHAPDLAKVLVRYNPDGDADANALQRRRLAATARAAHDASSRFLFELLVPPTPQQRESAGWVEEIRPGLTLRAMEEIVADVPVDVWKLESLGPQQAYADAVALAAAHDATCLLLGAGAPAARVDDWLTRAARSGFAGFAVGRSIWWDAVRGLLAGETDHPAAVATVAARYRHFVDVFRDASLRDEPLTATGRSSA</sequence>
<evidence type="ECO:0000313" key="4">
    <source>
        <dbReference type="Proteomes" id="UP000321261"/>
    </source>
</evidence>
<reference evidence="3 4" key="1">
    <citation type="submission" date="2019-06" db="EMBL/GenBank/DDBJ databases">
        <title>Sequencing the genomes of 1000 actinobacteria strains.</title>
        <authorList>
            <person name="Klenk H.-P."/>
        </authorList>
    </citation>
    <scope>NUCLEOTIDE SEQUENCE [LARGE SCALE GENOMIC DNA]</scope>
    <source>
        <strain evidence="3 4">DSM 45671</strain>
    </source>
</reference>